<dbReference type="RefSeq" id="WP_123303605.1">
    <property type="nucleotide sequence ID" value="NZ_RKHK01000001.1"/>
</dbReference>
<organism evidence="2 3">
    <name type="scientific">Bogoriella caseilytica</name>
    <dbReference type="NCBI Taxonomy" id="56055"/>
    <lineage>
        <taxon>Bacteria</taxon>
        <taxon>Bacillati</taxon>
        <taxon>Actinomycetota</taxon>
        <taxon>Actinomycetes</taxon>
        <taxon>Micrococcales</taxon>
        <taxon>Bogoriellaceae</taxon>
        <taxon>Bogoriella</taxon>
    </lineage>
</organism>
<comment type="caution">
    <text evidence="2">The sequence shown here is derived from an EMBL/GenBank/DDBJ whole genome shotgun (WGS) entry which is preliminary data.</text>
</comment>
<gene>
    <name evidence="2" type="ORF">EDD31_1513</name>
</gene>
<dbReference type="EMBL" id="RKHK01000001">
    <property type="protein sequence ID" value="ROR73147.1"/>
    <property type="molecule type" value="Genomic_DNA"/>
</dbReference>
<keyword evidence="2" id="KW-0813">Transport</keyword>
<evidence type="ECO:0000313" key="3">
    <source>
        <dbReference type="Proteomes" id="UP000280668"/>
    </source>
</evidence>
<feature type="chain" id="PRO_5038838645" evidence="1">
    <location>
        <begin position="30"/>
        <end position="439"/>
    </location>
</feature>
<feature type="signal peptide" evidence="1">
    <location>
        <begin position="1"/>
        <end position="29"/>
    </location>
</feature>
<evidence type="ECO:0000313" key="2">
    <source>
        <dbReference type="EMBL" id="ROR73147.1"/>
    </source>
</evidence>
<keyword evidence="1" id="KW-0732">Signal</keyword>
<dbReference type="PROSITE" id="PS51257">
    <property type="entry name" value="PROKAR_LIPOPROTEIN"/>
    <property type="match status" value="1"/>
</dbReference>
<dbReference type="OrthoDB" id="9811951at2"/>
<dbReference type="Gene3D" id="3.40.190.10">
    <property type="entry name" value="Periplasmic binding protein-like II"/>
    <property type="match status" value="1"/>
</dbReference>
<keyword evidence="2" id="KW-0762">Sugar transport</keyword>
<dbReference type="Pfam" id="PF01547">
    <property type="entry name" value="SBP_bac_1"/>
    <property type="match status" value="1"/>
</dbReference>
<protein>
    <submittedName>
        <fullName evidence="2">Multiple sugar transport system substrate-binding protein</fullName>
    </submittedName>
</protein>
<accession>A0A3N2BD21</accession>
<dbReference type="CDD" id="cd13585">
    <property type="entry name" value="PBP2_TMBP_like"/>
    <property type="match status" value="1"/>
</dbReference>
<name>A0A3N2BD21_9MICO</name>
<keyword evidence="3" id="KW-1185">Reference proteome</keyword>
<sequence length="439" mass="47404">MNRVVQTNSRRRRATLVALPAALALVATACGSDSSAPENPDTGGEADAGGETVTIEFMQWWEPELPDGALRGLIEQFEAENEGIEVELLSSPYGTVRDQIVAGAAAQTMPDVLGVDGSWVHDFATQGSIGDLSAAMADADYDDSALAAQIQVDGATYMIPVVNFAYPMFVNNDILDAAGVEVPTTWDEFAETAQTVHEETGSAGFVTALTLERSNGVHIDVLPWMWASGGSMLTDDGGPAINNPEVAANVEFIKEMWDDGVLAPGGLTMAEQDKVEEFTNGRVAMMVSSLAHINLIRENNPDLDFSVVPMPVQEGYTGESGIRYASWGIGMAANTEHPEESWKLIEFLMSAEPNADLSGYANGFPGNSEATPDFSDADPLFEDAFEIWDAGYPVSEFTGLPMADELMRIFNEELQRILAEDKDIQDALDSVQEQWEEIL</sequence>
<dbReference type="InterPro" id="IPR050490">
    <property type="entry name" value="Bact_solute-bd_prot1"/>
</dbReference>
<dbReference type="Proteomes" id="UP000280668">
    <property type="component" value="Unassembled WGS sequence"/>
</dbReference>
<dbReference type="InterPro" id="IPR006059">
    <property type="entry name" value="SBP"/>
</dbReference>
<dbReference type="PANTHER" id="PTHR43649:SF12">
    <property type="entry name" value="DIACETYLCHITOBIOSE BINDING PROTEIN DASA"/>
    <property type="match status" value="1"/>
</dbReference>
<evidence type="ECO:0000256" key="1">
    <source>
        <dbReference type="SAM" id="SignalP"/>
    </source>
</evidence>
<proteinExistence type="predicted"/>
<reference evidence="2 3" key="1">
    <citation type="submission" date="2018-11" db="EMBL/GenBank/DDBJ databases">
        <title>Sequencing the genomes of 1000 actinobacteria strains.</title>
        <authorList>
            <person name="Klenk H.-P."/>
        </authorList>
    </citation>
    <scope>NUCLEOTIDE SEQUENCE [LARGE SCALE GENOMIC DNA]</scope>
    <source>
        <strain evidence="2 3">DSM 11294</strain>
    </source>
</reference>
<dbReference type="AlphaFoldDB" id="A0A3N2BD21"/>
<dbReference type="PANTHER" id="PTHR43649">
    <property type="entry name" value="ARABINOSE-BINDING PROTEIN-RELATED"/>
    <property type="match status" value="1"/>
</dbReference>
<dbReference type="SUPFAM" id="SSF53850">
    <property type="entry name" value="Periplasmic binding protein-like II"/>
    <property type="match status" value="1"/>
</dbReference>